<keyword evidence="8 10" id="KW-0472">Membrane</keyword>
<organism evidence="14 15">
    <name type="scientific">Planoprotostelium fungivorum</name>
    <dbReference type="NCBI Taxonomy" id="1890364"/>
    <lineage>
        <taxon>Eukaryota</taxon>
        <taxon>Amoebozoa</taxon>
        <taxon>Evosea</taxon>
        <taxon>Variosea</taxon>
        <taxon>Cavosteliida</taxon>
        <taxon>Cavosteliaceae</taxon>
        <taxon>Planoprotostelium</taxon>
    </lineage>
</organism>
<evidence type="ECO:0000313" key="14">
    <source>
        <dbReference type="EMBL" id="PRP80579.1"/>
    </source>
</evidence>
<evidence type="ECO:0000256" key="13">
    <source>
        <dbReference type="SAM" id="Phobius"/>
    </source>
</evidence>
<dbReference type="InterPro" id="IPR004299">
    <property type="entry name" value="MBOAT_fam"/>
</dbReference>
<evidence type="ECO:0000256" key="11">
    <source>
        <dbReference type="PIRSR" id="PIRSR000439-1"/>
    </source>
</evidence>
<name>A0A2P6N9G6_9EUKA</name>
<comment type="similarity">
    <text evidence="3 10">Belongs to the membrane-bound acyltransferase family. Sterol o-acyltransferase subfamily.</text>
</comment>
<feature type="transmembrane region" description="Helical" evidence="13">
    <location>
        <begin position="196"/>
        <end position="217"/>
    </location>
</feature>
<evidence type="ECO:0000256" key="5">
    <source>
        <dbReference type="ARBA" id="ARBA00022692"/>
    </source>
</evidence>
<feature type="region of interest" description="Disordered" evidence="12">
    <location>
        <begin position="1"/>
        <end position="45"/>
    </location>
</feature>
<keyword evidence="7 13" id="KW-1133">Transmembrane helix</keyword>
<comment type="pathway">
    <text evidence="2">Lipid metabolism.</text>
</comment>
<feature type="compositionally biased region" description="Polar residues" evidence="12">
    <location>
        <begin position="23"/>
        <end position="34"/>
    </location>
</feature>
<keyword evidence="15" id="KW-1185">Reference proteome</keyword>
<dbReference type="PANTHER" id="PTHR10408:SF7">
    <property type="entry name" value="DIACYLGLYCEROL O-ACYLTRANSFERASE 1"/>
    <property type="match status" value="1"/>
</dbReference>
<feature type="transmembrane region" description="Helical" evidence="13">
    <location>
        <begin position="135"/>
        <end position="157"/>
    </location>
</feature>
<dbReference type="AlphaFoldDB" id="A0A2P6N9G6"/>
<proteinExistence type="inferred from homology"/>
<feature type="transmembrane region" description="Helical" evidence="13">
    <location>
        <begin position="169"/>
        <end position="190"/>
    </location>
</feature>
<comment type="subcellular location">
    <subcellularLocation>
        <location evidence="1 10">Endoplasmic reticulum membrane</location>
        <topology evidence="1 10">Multi-pass membrane protein</topology>
    </subcellularLocation>
</comment>
<feature type="transmembrane region" description="Helical" evidence="13">
    <location>
        <begin position="324"/>
        <end position="343"/>
    </location>
</feature>
<protein>
    <recommendedName>
        <fullName evidence="10">O-acyltransferase</fullName>
    </recommendedName>
</protein>
<evidence type="ECO:0000256" key="1">
    <source>
        <dbReference type="ARBA" id="ARBA00004477"/>
    </source>
</evidence>
<feature type="transmembrane region" description="Helical" evidence="13">
    <location>
        <begin position="398"/>
        <end position="418"/>
    </location>
</feature>
<comment type="caution">
    <text evidence="14">The sequence shown here is derived from an EMBL/GenBank/DDBJ whole genome shotgun (WGS) entry which is preliminary data.</text>
</comment>
<dbReference type="OrthoDB" id="10039049at2759"/>
<evidence type="ECO:0000256" key="3">
    <source>
        <dbReference type="ARBA" id="ARBA00009010"/>
    </source>
</evidence>
<dbReference type="InterPro" id="IPR014371">
    <property type="entry name" value="Oat_ACAT_DAG_ARE"/>
</dbReference>
<sequence length="476" mass="55307">MGSSVAESNVVENHPEIDLDDAPSQSKETNPTENMTDESHKRSGLTQRVKNTAEAAFGSAQPTNHLKKSAIPNVYQTRASLLSSESPSTQSYRGFINLGIILLVLSNLRLVIINILKYGILLDIEKIKIKEWYRWPGVIIFLMLNIFILVGFVLEKLAKGNRIADKQVILLQSINIGALVLIPSVLVWQVQPNPDGRILVMMFMTVYMMKLSSYAHVNYHLRQEYRAGRRNNYPSNITLKDIYYFMVVPATVYQQDYPRTQRIRKGWLARRIAEMVRKIFFLFLIVVIVEQYITPLVRNSLAPLNNANLLQISERLLKLSIPNLFVWLLGFYVFFHLGLNILAEFCTFADREFYKDWWNSTTIGYFWRNWNMPVHNWMMTHVYIPCIKRGYSKIQSGFICFLLSAIFHELIIGVPFQMLKGWAFAGMMVQIPGGLLSERLRGKQWGNVAFWFSIVLGQPFCVLMMYRDWYHRNYEQ</sequence>
<accession>A0A2P6N9G6</accession>
<dbReference type="STRING" id="1890364.A0A2P6N9G6"/>
<evidence type="ECO:0000256" key="6">
    <source>
        <dbReference type="ARBA" id="ARBA00022824"/>
    </source>
</evidence>
<evidence type="ECO:0000256" key="7">
    <source>
        <dbReference type="ARBA" id="ARBA00022989"/>
    </source>
</evidence>
<evidence type="ECO:0000256" key="8">
    <source>
        <dbReference type="ARBA" id="ARBA00023136"/>
    </source>
</evidence>
<dbReference type="Pfam" id="PF03062">
    <property type="entry name" value="MBOAT"/>
    <property type="match status" value="1"/>
</dbReference>
<dbReference type="GO" id="GO:0004144">
    <property type="term" value="F:diacylglycerol O-acyltransferase activity"/>
    <property type="evidence" value="ECO:0007669"/>
    <property type="project" value="TreeGrafter"/>
</dbReference>
<evidence type="ECO:0000256" key="9">
    <source>
        <dbReference type="ARBA" id="ARBA00023315"/>
    </source>
</evidence>
<reference evidence="14 15" key="1">
    <citation type="journal article" date="2018" name="Genome Biol. Evol.">
        <title>Multiple Roots of Fruiting Body Formation in Amoebozoa.</title>
        <authorList>
            <person name="Hillmann F."/>
            <person name="Forbes G."/>
            <person name="Novohradska S."/>
            <person name="Ferling I."/>
            <person name="Riege K."/>
            <person name="Groth M."/>
            <person name="Westermann M."/>
            <person name="Marz M."/>
            <person name="Spaller T."/>
            <person name="Winckler T."/>
            <person name="Schaap P."/>
            <person name="Glockner G."/>
        </authorList>
    </citation>
    <scope>NUCLEOTIDE SEQUENCE [LARGE SCALE GENOMIC DNA]</scope>
    <source>
        <strain evidence="14 15">Jena</strain>
    </source>
</reference>
<dbReference type="PANTHER" id="PTHR10408">
    <property type="entry name" value="STEROL O-ACYLTRANSFERASE"/>
    <property type="match status" value="1"/>
</dbReference>
<feature type="transmembrane region" description="Helical" evidence="13">
    <location>
        <begin position="279"/>
        <end position="297"/>
    </location>
</feature>
<feature type="compositionally biased region" description="Polar residues" evidence="12">
    <location>
        <begin position="1"/>
        <end position="11"/>
    </location>
</feature>
<keyword evidence="6 10" id="KW-0256">Endoplasmic reticulum</keyword>
<gene>
    <name evidence="14" type="ORF">PROFUN_12341</name>
</gene>
<dbReference type="Proteomes" id="UP000241769">
    <property type="component" value="Unassembled WGS sequence"/>
</dbReference>
<keyword evidence="4 10" id="KW-0808">Transferase</keyword>
<evidence type="ECO:0000256" key="2">
    <source>
        <dbReference type="ARBA" id="ARBA00005189"/>
    </source>
</evidence>
<feature type="transmembrane region" description="Helical" evidence="13">
    <location>
        <begin position="95"/>
        <end position="115"/>
    </location>
</feature>
<keyword evidence="5 13" id="KW-0812">Transmembrane</keyword>
<keyword evidence="9 10" id="KW-0012">Acyltransferase</keyword>
<feature type="active site" evidence="11">
    <location>
        <position position="408"/>
    </location>
</feature>
<dbReference type="EMBL" id="MDYQ01000144">
    <property type="protein sequence ID" value="PRP80579.1"/>
    <property type="molecule type" value="Genomic_DNA"/>
</dbReference>
<evidence type="ECO:0000256" key="4">
    <source>
        <dbReference type="ARBA" id="ARBA00022679"/>
    </source>
</evidence>
<evidence type="ECO:0000256" key="10">
    <source>
        <dbReference type="PIRNR" id="PIRNR000439"/>
    </source>
</evidence>
<evidence type="ECO:0000313" key="15">
    <source>
        <dbReference type="Proteomes" id="UP000241769"/>
    </source>
</evidence>
<dbReference type="GO" id="GO:0019432">
    <property type="term" value="P:triglyceride biosynthetic process"/>
    <property type="evidence" value="ECO:0007669"/>
    <property type="project" value="TreeGrafter"/>
</dbReference>
<feature type="transmembrane region" description="Helical" evidence="13">
    <location>
        <begin position="448"/>
        <end position="466"/>
    </location>
</feature>
<dbReference type="InParanoid" id="A0A2P6N9G6"/>
<dbReference type="PIRSF" id="PIRSF000439">
    <property type="entry name" value="Oat_ACAT_DAG_ARE"/>
    <property type="match status" value="1"/>
</dbReference>
<dbReference type="GO" id="GO:0005789">
    <property type="term" value="C:endoplasmic reticulum membrane"/>
    <property type="evidence" value="ECO:0007669"/>
    <property type="project" value="UniProtKB-SubCell"/>
</dbReference>
<dbReference type="FunCoup" id="A0A2P6N9G6">
    <property type="interactions" value="89"/>
</dbReference>
<evidence type="ECO:0000256" key="12">
    <source>
        <dbReference type="SAM" id="MobiDB-lite"/>
    </source>
</evidence>